<dbReference type="InterPro" id="IPR011008">
    <property type="entry name" value="Dimeric_a/b-barrel"/>
</dbReference>
<organism evidence="2 3">
    <name type="scientific">Salipiger profundus</name>
    <dbReference type="NCBI Taxonomy" id="1229727"/>
    <lineage>
        <taxon>Bacteria</taxon>
        <taxon>Pseudomonadati</taxon>
        <taxon>Pseudomonadota</taxon>
        <taxon>Alphaproteobacteria</taxon>
        <taxon>Rhodobacterales</taxon>
        <taxon>Roseobacteraceae</taxon>
        <taxon>Salipiger</taxon>
    </lineage>
</organism>
<feature type="domain" description="ABM" evidence="1">
    <location>
        <begin position="6"/>
        <end position="74"/>
    </location>
</feature>
<dbReference type="KEGG" id="tpro:Ga0080559_TMP4021"/>
<dbReference type="EMBL" id="CP014796">
    <property type="protein sequence ID" value="APX24817.1"/>
    <property type="molecule type" value="Genomic_DNA"/>
</dbReference>
<dbReference type="AlphaFoldDB" id="A0A1U7D9F9"/>
<dbReference type="SUPFAM" id="SSF54909">
    <property type="entry name" value="Dimeric alpha+beta barrel"/>
    <property type="match status" value="1"/>
</dbReference>
<keyword evidence="3" id="KW-1185">Reference proteome</keyword>
<dbReference type="Pfam" id="PF03992">
    <property type="entry name" value="ABM"/>
    <property type="match status" value="1"/>
</dbReference>
<dbReference type="OrthoDB" id="9797178at2"/>
<sequence length="90" mass="9982">MPNIRLRGTFTCPPERLAAVRAALPDHVRLTRAEPGCLSFEVTETAAGTFVVAECFTDRDAFEAHQERTRASHWATVTEGCARDYEVTEA</sequence>
<protein>
    <recommendedName>
        <fullName evidence="1">ABM domain-containing protein</fullName>
    </recommendedName>
</protein>
<name>A0A1U7D9F9_9RHOB</name>
<dbReference type="RefSeq" id="WP_017468635.1">
    <property type="nucleotide sequence ID" value="NZ_BMEW01000001.1"/>
</dbReference>
<accession>A0A1U7D9F9</accession>
<evidence type="ECO:0000313" key="3">
    <source>
        <dbReference type="Proteomes" id="UP000186559"/>
    </source>
</evidence>
<reference evidence="2 3" key="1">
    <citation type="submission" date="2016-03" db="EMBL/GenBank/DDBJ databases">
        <title>Deep-sea bacteria in the southern Pacific.</title>
        <authorList>
            <person name="Tang K."/>
        </authorList>
    </citation>
    <scope>NUCLEOTIDE SEQUENCE [LARGE SCALE GENOMIC DNA]</scope>
    <source>
        <strain evidence="2 3">JLT2016</strain>
    </source>
</reference>
<dbReference type="Proteomes" id="UP000186559">
    <property type="component" value="Chromosome"/>
</dbReference>
<evidence type="ECO:0000259" key="1">
    <source>
        <dbReference type="Pfam" id="PF03992"/>
    </source>
</evidence>
<dbReference type="Gene3D" id="3.30.70.100">
    <property type="match status" value="1"/>
</dbReference>
<gene>
    <name evidence="2" type="ORF">Ga0080559_TMP4021</name>
</gene>
<proteinExistence type="predicted"/>
<evidence type="ECO:0000313" key="2">
    <source>
        <dbReference type="EMBL" id="APX24817.1"/>
    </source>
</evidence>
<dbReference type="STRING" id="1229727.Ga0080559_TMP4021"/>
<dbReference type="InterPro" id="IPR007138">
    <property type="entry name" value="ABM_dom"/>
</dbReference>